<dbReference type="Gene3D" id="3.40.50.150">
    <property type="entry name" value="Vaccinia Virus protein VP39"/>
    <property type="match status" value="1"/>
</dbReference>
<accession>A0A8B6G5G2</accession>
<dbReference type="PANTHER" id="PTHR43397">
    <property type="entry name" value="ERGOTHIONEINE BIOSYNTHESIS PROTEIN 1"/>
    <property type="match status" value="1"/>
</dbReference>
<feature type="domain" description="Histidine-specific methyltransferase SAM-dependent" evidence="3">
    <location>
        <begin position="5"/>
        <end position="311"/>
    </location>
</feature>
<dbReference type="SUPFAM" id="SSF53335">
    <property type="entry name" value="S-adenosyl-L-methionine-dependent methyltransferases"/>
    <property type="match status" value="1"/>
</dbReference>
<organism evidence="4 5">
    <name type="scientific">Mytilus galloprovincialis</name>
    <name type="common">Mediterranean mussel</name>
    <dbReference type="NCBI Taxonomy" id="29158"/>
    <lineage>
        <taxon>Eukaryota</taxon>
        <taxon>Metazoa</taxon>
        <taxon>Spiralia</taxon>
        <taxon>Lophotrochozoa</taxon>
        <taxon>Mollusca</taxon>
        <taxon>Bivalvia</taxon>
        <taxon>Autobranchia</taxon>
        <taxon>Pteriomorphia</taxon>
        <taxon>Mytilida</taxon>
        <taxon>Mytiloidea</taxon>
        <taxon>Mytilidae</taxon>
        <taxon>Mytilinae</taxon>
        <taxon>Mytilus</taxon>
    </lineage>
</organism>
<gene>
    <name evidence="4" type="ORF">MGAL_10B078130</name>
</gene>
<evidence type="ECO:0000259" key="3">
    <source>
        <dbReference type="Pfam" id="PF10017"/>
    </source>
</evidence>
<sequence length="320" mass="37083">MDNLKTELLNGLSANPMFIPAWYRYDEEGSRLNDICMEQCKYYYFHRFERNILIDIITELTEYLKDSRMVVDLGSGNATKTMLILDKLLETHESLTYVPVDISKDFLSKTAANVKTIYGNKLDIQPIGEEYMVALRKVKTMTDKKIIVWFGSLQSLSYEKQLDVLLEIRNTMQVDDKLVITFDVTDASRKDIIELSYLDPEGYSENFYLNSIHRLNREMNGNIDVSKFKIENELVANTKSNNCSYVNVWIEAIENCEVNIGKLDLTRKILKGERLYLNEEGGISSKHTIAQFEYLLNKASLGMEKYWTNEHVGVVLVKRQ</sequence>
<dbReference type="Proteomes" id="UP000596742">
    <property type="component" value="Unassembled WGS sequence"/>
</dbReference>
<keyword evidence="2" id="KW-0808">Transferase</keyword>
<dbReference type="InterPro" id="IPR017804">
    <property type="entry name" value="MeTrfase_EgtD-like"/>
</dbReference>
<dbReference type="AlphaFoldDB" id="A0A8B6G5G2"/>
<evidence type="ECO:0000256" key="2">
    <source>
        <dbReference type="ARBA" id="ARBA00022679"/>
    </source>
</evidence>
<evidence type="ECO:0000313" key="4">
    <source>
        <dbReference type="EMBL" id="VDI58962.1"/>
    </source>
</evidence>
<proteinExistence type="predicted"/>
<dbReference type="Pfam" id="PF10017">
    <property type="entry name" value="Methyltransf_33"/>
    <property type="match status" value="1"/>
</dbReference>
<name>A0A8B6G5G2_MYTGA</name>
<keyword evidence="1" id="KW-0489">Methyltransferase</keyword>
<dbReference type="OrthoDB" id="4190at2759"/>
<keyword evidence="5" id="KW-1185">Reference proteome</keyword>
<dbReference type="InterPro" id="IPR019257">
    <property type="entry name" value="MeTrfase_dom"/>
</dbReference>
<dbReference type="GO" id="GO:0032259">
    <property type="term" value="P:methylation"/>
    <property type="evidence" value="ECO:0007669"/>
    <property type="project" value="UniProtKB-KW"/>
</dbReference>
<dbReference type="InterPro" id="IPR051128">
    <property type="entry name" value="EgtD_Methyltrsf_superfamily"/>
</dbReference>
<dbReference type="GO" id="GO:0008168">
    <property type="term" value="F:methyltransferase activity"/>
    <property type="evidence" value="ECO:0007669"/>
    <property type="project" value="UniProtKB-KW"/>
</dbReference>
<comment type="caution">
    <text evidence="4">The sequence shown here is derived from an EMBL/GenBank/DDBJ whole genome shotgun (WGS) entry which is preliminary data.</text>
</comment>
<dbReference type="PIRSF" id="PIRSF018005">
    <property type="entry name" value="UCP018005"/>
    <property type="match status" value="1"/>
</dbReference>
<dbReference type="PANTHER" id="PTHR43397:SF1">
    <property type="entry name" value="ERGOTHIONEINE BIOSYNTHESIS PROTEIN 1"/>
    <property type="match status" value="1"/>
</dbReference>
<evidence type="ECO:0000256" key="1">
    <source>
        <dbReference type="ARBA" id="ARBA00022603"/>
    </source>
</evidence>
<dbReference type="InterPro" id="IPR029063">
    <property type="entry name" value="SAM-dependent_MTases_sf"/>
</dbReference>
<protein>
    <recommendedName>
        <fullName evidence="3">Histidine-specific methyltransferase SAM-dependent domain-containing protein</fullName>
    </recommendedName>
</protein>
<dbReference type="EMBL" id="UYJE01007898">
    <property type="protein sequence ID" value="VDI58962.1"/>
    <property type="molecule type" value="Genomic_DNA"/>
</dbReference>
<evidence type="ECO:0000313" key="5">
    <source>
        <dbReference type="Proteomes" id="UP000596742"/>
    </source>
</evidence>
<reference evidence="4" key="1">
    <citation type="submission" date="2018-11" db="EMBL/GenBank/DDBJ databases">
        <authorList>
            <person name="Alioto T."/>
            <person name="Alioto T."/>
        </authorList>
    </citation>
    <scope>NUCLEOTIDE SEQUENCE</scope>
</reference>